<evidence type="ECO:0000313" key="1">
    <source>
        <dbReference type="EMBL" id="MDX7922051.1"/>
    </source>
</evidence>
<dbReference type="EMBL" id="JAWZXF010000008">
    <property type="protein sequence ID" value="MDX7922051.1"/>
    <property type="molecule type" value="Genomic_DNA"/>
</dbReference>
<gene>
    <name evidence="1" type="ORF">SJS82_08900</name>
</gene>
<evidence type="ECO:0000313" key="2">
    <source>
        <dbReference type="Proteomes" id="UP001285835"/>
    </source>
</evidence>
<sequence>MQCSMPKKGMLTLVLRPWLYGVLVNPSLVGEGIREALKEGND</sequence>
<dbReference type="AlphaFoldDB" id="A0AAP6GBA3"/>
<dbReference type="Proteomes" id="UP001285835">
    <property type="component" value="Unassembled WGS sequence"/>
</dbReference>
<accession>A0AAP6GBA3</accession>
<protein>
    <submittedName>
        <fullName evidence="1">Uncharacterized protein</fullName>
    </submittedName>
</protein>
<comment type="caution">
    <text evidence="1">The sequence shown here is derived from an EMBL/GenBank/DDBJ whole genome shotgun (WGS) entry which is preliminary data.</text>
</comment>
<organism evidence="1 2">
    <name type="scientific">Aeromonas media</name>
    <dbReference type="NCBI Taxonomy" id="651"/>
    <lineage>
        <taxon>Bacteria</taxon>
        <taxon>Pseudomonadati</taxon>
        <taxon>Pseudomonadota</taxon>
        <taxon>Gammaproteobacteria</taxon>
        <taxon>Aeromonadales</taxon>
        <taxon>Aeromonadaceae</taxon>
        <taxon>Aeromonas</taxon>
    </lineage>
</organism>
<reference evidence="1" key="1">
    <citation type="submission" date="2023-11" db="EMBL/GenBank/DDBJ databases">
        <title>WGS of Aeromonas in Northern Israel.</title>
        <authorList>
            <person name="Hershko Y."/>
        </authorList>
    </citation>
    <scope>NUCLEOTIDE SEQUENCE</scope>
    <source>
        <strain evidence="1">02297</strain>
    </source>
</reference>
<dbReference type="RefSeq" id="WP_319916931.1">
    <property type="nucleotide sequence ID" value="NZ_JAWZXF010000008.1"/>
</dbReference>
<proteinExistence type="predicted"/>
<name>A0AAP6GBA3_AERME</name>